<evidence type="ECO:0000313" key="2">
    <source>
        <dbReference type="EMBL" id="KAD2392784.1"/>
    </source>
</evidence>
<dbReference type="EMBL" id="SZYD01000019">
    <property type="protein sequence ID" value="KAD2392784.1"/>
    <property type="molecule type" value="Genomic_DNA"/>
</dbReference>
<feature type="region of interest" description="Disordered" evidence="1">
    <location>
        <begin position="121"/>
        <end position="140"/>
    </location>
</feature>
<dbReference type="Proteomes" id="UP000326396">
    <property type="component" value="Linkage Group LG9"/>
</dbReference>
<name>A0A5N6LKS8_9ASTR</name>
<keyword evidence="3" id="KW-1185">Reference proteome</keyword>
<accession>A0A5N6LKS8</accession>
<gene>
    <name evidence="2" type="ORF">E3N88_39761</name>
</gene>
<organism evidence="2 3">
    <name type="scientific">Mikania micrantha</name>
    <name type="common">bitter vine</name>
    <dbReference type="NCBI Taxonomy" id="192012"/>
    <lineage>
        <taxon>Eukaryota</taxon>
        <taxon>Viridiplantae</taxon>
        <taxon>Streptophyta</taxon>
        <taxon>Embryophyta</taxon>
        <taxon>Tracheophyta</taxon>
        <taxon>Spermatophyta</taxon>
        <taxon>Magnoliopsida</taxon>
        <taxon>eudicotyledons</taxon>
        <taxon>Gunneridae</taxon>
        <taxon>Pentapetalae</taxon>
        <taxon>asterids</taxon>
        <taxon>campanulids</taxon>
        <taxon>Asterales</taxon>
        <taxon>Asteraceae</taxon>
        <taxon>Asteroideae</taxon>
        <taxon>Heliantheae alliance</taxon>
        <taxon>Eupatorieae</taxon>
        <taxon>Mikania</taxon>
    </lineage>
</organism>
<evidence type="ECO:0000313" key="3">
    <source>
        <dbReference type="Proteomes" id="UP000326396"/>
    </source>
</evidence>
<evidence type="ECO:0000256" key="1">
    <source>
        <dbReference type="SAM" id="MobiDB-lite"/>
    </source>
</evidence>
<reference evidence="2 3" key="1">
    <citation type="submission" date="2019-05" db="EMBL/GenBank/DDBJ databases">
        <title>Mikania micrantha, genome provides insights into the molecular mechanism of rapid growth.</title>
        <authorList>
            <person name="Liu B."/>
        </authorList>
    </citation>
    <scope>NUCLEOTIDE SEQUENCE [LARGE SCALE GENOMIC DNA]</scope>
    <source>
        <strain evidence="2">NLD-2019</strain>
        <tissue evidence="2">Leaf</tissue>
    </source>
</reference>
<dbReference type="AlphaFoldDB" id="A0A5N6LKS8"/>
<sequence length="189" mass="21313">MGGSNGQNSKMDREKNLENANAAAKGTYLPLFSFDRSNHRNNTPHHYPLSQFFAALTASLHVPAALQVDKEHVLSNTCGNSTLEMEIALANAYLDFMRPEIKELEARMEILKLLKGESHPKPSHLVNGPRPSKAPAGTTDNWNTPLCKTNIKLRCFESEEIHLLLIHLGAVNRQRFLWKVYKPHRKPPI</sequence>
<comment type="caution">
    <text evidence="2">The sequence shown here is derived from an EMBL/GenBank/DDBJ whole genome shotgun (WGS) entry which is preliminary data.</text>
</comment>
<protein>
    <submittedName>
        <fullName evidence="2">Uncharacterized protein</fullName>
    </submittedName>
</protein>
<proteinExistence type="predicted"/>